<evidence type="ECO:0000259" key="1">
    <source>
        <dbReference type="Pfam" id="PF06742"/>
    </source>
</evidence>
<dbReference type="PANTHER" id="PTHR36509">
    <property type="entry name" value="BLL3101 PROTEIN"/>
    <property type="match status" value="1"/>
</dbReference>
<feature type="domain" description="DUF1214" evidence="1">
    <location>
        <begin position="382"/>
        <end position="490"/>
    </location>
</feature>
<comment type="caution">
    <text evidence="3">The sequence shown here is derived from an EMBL/GenBank/DDBJ whole genome shotgun (WGS) entry which is preliminary data.</text>
</comment>
<dbReference type="SUPFAM" id="SSF160935">
    <property type="entry name" value="VPA0735-like"/>
    <property type="match status" value="1"/>
</dbReference>
<dbReference type="AlphaFoldDB" id="A0A1V4AUA0"/>
<dbReference type="Pfam" id="PF06742">
    <property type="entry name" value="DUF1214"/>
    <property type="match status" value="1"/>
</dbReference>
<dbReference type="EMBL" id="AYTS01000063">
    <property type="protein sequence ID" value="OOP56714.1"/>
    <property type="molecule type" value="Genomic_DNA"/>
</dbReference>
<evidence type="ECO:0000313" key="4">
    <source>
        <dbReference type="Proteomes" id="UP000189681"/>
    </source>
</evidence>
<dbReference type="InterPro" id="IPR010621">
    <property type="entry name" value="DUF1214"/>
</dbReference>
<dbReference type="STRING" id="1004156.AYP45_07570"/>
<feature type="domain" description="DUF1254" evidence="2">
    <location>
        <begin position="113"/>
        <end position="240"/>
    </location>
</feature>
<dbReference type="Gene3D" id="2.60.40.1610">
    <property type="entry name" value="Domain of unknown function DUF1254"/>
    <property type="match status" value="1"/>
</dbReference>
<dbReference type="Proteomes" id="UP000189681">
    <property type="component" value="Unassembled WGS sequence"/>
</dbReference>
<accession>A0A1V4AUA0</accession>
<evidence type="ECO:0008006" key="5">
    <source>
        <dbReference type="Google" id="ProtNLM"/>
    </source>
</evidence>
<reference evidence="3 4" key="1">
    <citation type="journal article" date="2017" name="Water Res.">
        <title>Discovery and metagenomic analysis of an anammox bacterial enrichment related to Candidatus "Brocadia caroliniensis" in a full-scale glycerol-fed nitritation-denitritation separate centrate treatment process.</title>
        <authorList>
            <person name="Park H."/>
            <person name="Brotto A.C."/>
            <person name="van Loosdrecht M.C."/>
            <person name="Chandran K."/>
        </authorList>
    </citation>
    <scope>NUCLEOTIDE SEQUENCE [LARGE SCALE GENOMIC DNA]</scope>
    <source>
        <strain evidence="3">26THWARD</strain>
    </source>
</reference>
<gene>
    <name evidence="3" type="ORF">AYP45_07570</name>
</gene>
<dbReference type="InterPro" id="IPR010679">
    <property type="entry name" value="DUF1254"/>
</dbReference>
<evidence type="ECO:0000259" key="2">
    <source>
        <dbReference type="Pfam" id="PF06863"/>
    </source>
</evidence>
<dbReference type="Gene3D" id="2.60.120.600">
    <property type="entry name" value="Domain of unknown function DUF1214, C-terminal domain"/>
    <property type="match status" value="1"/>
</dbReference>
<proteinExistence type="predicted"/>
<dbReference type="Pfam" id="PF06863">
    <property type="entry name" value="DUF1254"/>
    <property type="match status" value="1"/>
</dbReference>
<organism evidence="3 4">
    <name type="scientific">Candidatus Brocadia carolinensis</name>
    <dbReference type="NCBI Taxonomy" id="1004156"/>
    <lineage>
        <taxon>Bacteria</taxon>
        <taxon>Pseudomonadati</taxon>
        <taxon>Planctomycetota</taxon>
        <taxon>Candidatus Brocadiia</taxon>
        <taxon>Candidatus Brocadiales</taxon>
        <taxon>Candidatus Brocadiaceae</taxon>
        <taxon>Candidatus Brocadia</taxon>
    </lineage>
</organism>
<protein>
    <recommendedName>
        <fullName evidence="5">DUF1254 domain-containing protein</fullName>
    </recommendedName>
</protein>
<sequence length="507" mass="57657">MHYFIYLVLMLFCMVFSKKEKLIMNQNFKRVVTAAICMLSIIMTVSISFAQTLPEQEKETTVLSKEQLQEAEAFHIGVQAYLWGYPLVMNHTYRLALSAVEKPLPSGIFAPLNALNPSRRLLGPEWKARFTSHEVIYGQVWFDLTEEPIVVEIPDDHGGRHFSMTFYDYRGDIIRAVGTRATAGKGGEYLLVGPNFKGDLFPTLNVIQCPTRYVYGRGRIAVKKEEQAEIATVVNIMRQYYRVIPYSRWLDPSLPPKPYKSSEKLNPGLIPQDLQFFHILGEVMKIMPLRDEERVFYTLFKTIGLSEYGFDYNALGEHTKAGLKKAIPEARLIMVSRAQSLFTNNSGWLYPTQTTGWSGLRYLDRAAMCYAFDPFAGLAVEQFCPRTNVDIQGEKLDGAKKKYKLHFKDGLPPVLGDWSLTLYDKQGMMLGNPANRYSISSITSGLEYQKDGSLIISIQADEPADPKEKRNWLPAPKGEFCLMAHLWQPKDTILKGTWKLPGIEALK</sequence>
<evidence type="ECO:0000313" key="3">
    <source>
        <dbReference type="EMBL" id="OOP56714.1"/>
    </source>
</evidence>
<dbReference type="InterPro" id="IPR037049">
    <property type="entry name" value="DUF1214_C_sf"/>
</dbReference>
<name>A0A1V4AUA0_9BACT</name>
<dbReference type="PANTHER" id="PTHR36509:SF2">
    <property type="entry name" value="BLL3101 PROTEIN"/>
    <property type="match status" value="1"/>
</dbReference>
<dbReference type="InterPro" id="IPR037050">
    <property type="entry name" value="DUF1254_sf"/>
</dbReference>